<dbReference type="PANTHER" id="PTHR33223:SF6">
    <property type="entry name" value="CCHC-TYPE DOMAIN-CONTAINING PROTEIN"/>
    <property type="match status" value="1"/>
</dbReference>
<keyword evidence="5" id="KW-1185">Reference proteome</keyword>
<dbReference type="InterPro" id="IPR036875">
    <property type="entry name" value="Znf_CCHC_sf"/>
</dbReference>
<accession>A0AAD5LA97</accession>
<keyword evidence="1" id="KW-0479">Metal-binding</keyword>
<dbReference type="EMBL" id="JAKCXM010000812">
    <property type="protein sequence ID" value="KAJ0391854.1"/>
    <property type="molecule type" value="Genomic_DNA"/>
</dbReference>
<name>A0AAD5LA97_PYTIN</name>
<evidence type="ECO:0000256" key="1">
    <source>
        <dbReference type="PROSITE-ProRule" id="PRU00047"/>
    </source>
</evidence>
<dbReference type="InterPro" id="IPR001878">
    <property type="entry name" value="Znf_CCHC"/>
</dbReference>
<evidence type="ECO:0000313" key="4">
    <source>
        <dbReference type="EMBL" id="KAJ0391854.1"/>
    </source>
</evidence>
<proteinExistence type="predicted"/>
<keyword evidence="1" id="KW-0863">Zinc-finger</keyword>
<feature type="compositionally biased region" description="Low complexity" evidence="2">
    <location>
        <begin position="317"/>
        <end position="330"/>
    </location>
</feature>
<evidence type="ECO:0000259" key="3">
    <source>
        <dbReference type="PROSITE" id="PS50158"/>
    </source>
</evidence>
<comment type="caution">
    <text evidence="4">The sequence shown here is derived from an EMBL/GenBank/DDBJ whole genome shotgun (WGS) entry which is preliminary data.</text>
</comment>
<feature type="compositionally biased region" description="Low complexity" evidence="2">
    <location>
        <begin position="268"/>
        <end position="279"/>
    </location>
</feature>
<evidence type="ECO:0000256" key="2">
    <source>
        <dbReference type="SAM" id="MobiDB-lite"/>
    </source>
</evidence>
<dbReference type="InterPro" id="IPR045358">
    <property type="entry name" value="Ty3_capsid"/>
</dbReference>
<protein>
    <recommendedName>
        <fullName evidence="3">CCHC-type domain-containing protein</fullName>
    </recommendedName>
</protein>
<dbReference type="Proteomes" id="UP001209570">
    <property type="component" value="Unassembled WGS sequence"/>
</dbReference>
<reference evidence="4" key="1">
    <citation type="submission" date="2021-12" db="EMBL/GenBank/DDBJ databases">
        <title>Prjna785345.</title>
        <authorList>
            <person name="Rujirawat T."/>
            <person name="Krajaejun T."/>
        </authorList>
    </citation>
    <scope>NUCLEOTIDE SEQUENCE</scope>
    <source>
        <strain evidence="4">Pi057C3</strain>
    </source>
</reference>
<organism evidence="4 5">
    <name type="scientific">Pythium insidiosum</name>
    <name type="common">Pythiosis disease agent</name>
    <dbReference type="NCBI Taxonomy" id="114742"/>
    <lineage>
        <taxon>Eukaryota</taxon>
        <taxon>Sar</taxon>
        <taxon>Stramenopiles</taxon>
        <taxon>Oomycota</taxon>
        <taxon>Peronosporomycetes</taxon>
        <taxon>Pythiales</taxon>
        <taxon>Pythiaceae</taxon>
        <taxon>Pythium</taxon>
    </lineage>
</organism>
<feature type="compositionally biased region" description="Basic and acidic residues" evidence="2">
    <location>
        <begin position="179"/>
        <end position="204"/>
    </location>
</feature>
<dbReference type="Gene3D" id="4.10.60.10">
    <property type="entry name" value="Zinc finger, CCHC-type"/>
    <property type="match status" value="1"/>
</dbReference>
<dbReference type="SUPFAM" id="SSF57756">
    <property type="entry name" value="Retrovirus zinc finger-like domains"/>
    <property type="match status" value="1"/>
</dbReference>
<sequence length="330" mass="36642">MSGLPPTPRNLGFSIRNVIFREYDPTRDGLVDVWIQSVKKAIAADEAMMGARWPEPPLYHLASGKLLGNAATWLRQYERATPMEERSLEHFFGALKERFGTKLDEIEVVDRLAQRGKRVGESYAEYAESLSKLAEGVDIPERQLLSAFLRGLGRSVGPLIRAQKPRTINEAVYEAELNMKSDGRDEGEKDRTRPARTLLVRDEGEAANNPTLMGSRRTGPQPWAQDGGWDQYPPSRAPWPQGPYQWPTPTSGKRTAGQMDPGDPRGPPVQGQGPPQQWGKRPRRDRADVQCFKCRQMGHYARECHSLPKGNPGPVVSAPTTSPAPGAAEN</sequence>
<evidence type="ECO:0000313" key="5">
    <source>
        <dbReference type="Proteomes" id="UP001209570"/>
    </source>
</evidence>
<dbReference type="GO" id="GO:0008270">
    <property type="term" value="F:zinc ion binding"/>
    <property type="evidence" value="ECO:0007669"/>
    <property type="project" value="UniProtKB-KW"/>
</dbReference>
<dbReference type="AlphaFoldDB" id="A0AAD5LA97"/>
<feature type="region of interest" description="Disordered" evidence="2">
    <location>
        <begin position="301"/>
        <end position="330"/>
    </location>
</feature>
<gene>
    <name evidence="4" type="ORF">P43SY_010754</name>
</gene>
<dbReference type="PROSITE" id="PS50158">
    <property type="entry name" value="ZF_CCHC"/>
    <property type="match status" value="1"/>
</dbReference>
<dbReference type="Pfam" id="PF00098">
    <property type="entry name" value="zf-CCHC"/>
    <property type="match status" value="1"/>
</dbReference>
<dbReference type="GO" id="GO:0003676">
    <property type="term" value="F:nucleic acid binding"/>
    <property type="evidence" value="ECO:0007669"/>
    <property type="project" value="InterPro"/>
</dbReference>
<dbReference type="SMART" id="SM00343">
    <property type="entry name" value="ZnF_C2HC"/>
    <property type="match status" value="1"/>
</dbReference>
<feature type="domain" description="CCHC-type" evidence="3">
    <location>
        <begin position="291"/>
        <end position="304"/>
    </location>
</feature>
<dbReference type="PANTHER" id="PTHR33223">
    <property type="entry name" value="CCHC-TYPE DOMAIN-CONTAINING PROTEIN"/>
    <property type="match status" value="1"/>
</dbReference>
<keyword evidence="1" id="KW-0862">Zinc</keyword>
<dbReference type="Pfam" id="PF19259">
    <property type="entry name" value="Ty3_capsid"/>
    <property type="match status" value="1"/>
</dbReference>
<feature type="region of interest" description="Disordered" evidence="2">
    <location>
        <begin position="179"/>
        <end position="287"/>
    </location>
</feature>